<keyword evidence="4" id="KW-0472">Membrane</keyword>
<evidence type="ECO:0000256" key="4">
    <source>
        <dbReference type="SAM" id="Phobius"/>
    </source>
</evidence>
<evidence type="ECO:0000256" key="2">
    <source>
        <dbReference type="ARBA" id="ARBA00022676"/>
    </source>
</evidence>
<feature type="transmembrane region" description="Helical" evidence="4">
    <location>
        <begin position="173"/>
        <end position="193"/>
    </location>
</feature>
<dbReference type="GO" id="GO:0008194">
    <property type="term" value="F:UDP-glycosyltransferase activity"/>
    <property type="evidence" value="ECO:0007669"/>
    <property type="project" value="InterPro"/>
</dbReference>
<evidence type="ECO:0000313" key="6">
    <source>
        <dbReference type="Proteomes" id="UP001177670"/>
    </source>
</evidence>
<keyword evidence="3" id="KW-0808">Transferase</keyword>
<organism evidence="5 6">
    <name type="scientific">Melipona bicolor</name>
    <dbReference type="NCBI Taxonomy" id="60889"/>
    <lineage>
        <taxon>Eukaryota</taxon>
        <taxon>Metazoa</taxon>
        <taxon>Ecdysozoa</taxon>
        <taxon>Arthropoda</taxon>
        <taxon>Hexapoda</taxon>
        <taxon>Insecta</taxon>
        <taxon>Pterygota</taxon>
        <taxon>Neoptera</taxon>
        <taxon>Endopterygota</taxon>
        <taxon>Hymenoptera</taxon>
        <taxon>Apocrita</taxon>
        <taxon>Aculeata</taxon>
        <taxon>Apoidea</taxon>
        <taxon>Anthophila</taxon>
        <taxon>Apidae</taxon>
        <taxon>Melipona</taxon>
    </lineage>
</organism>
<dbReference type="PANTHER" id="PTHR48043">
    <property type="entry name" value="EG:EG0003.4 PROTEIN-RELATED"/>
    <property type="match status" value="1"/>
</dbReference>
<evidence type="ECO:0000256" key="1">
    <source>
        <dbReference type="ARBA" id="ARBA00009995"/>
    </source>
</evidence>
<evidence type="ECO:0000313" key="5">
    <source>
        <dbReference type="EMBL" id="KAK1128584.1"/>
    </source>
</evidence>
<dbReference type="SUPFAM" id="SSF53756">
    <property type="entry name" value="UDP-Glycosyltransferase/glycogen phosphorylase"/>
    <property type="match status" value="1"/>
</dbReference>
<evidence type="ECO:0000256" key="3">
    <source>
        <dbReference type="ARBA" id="ARBA00022679"/>
    </source>
</evidence>
<dbReference type="EMBL" id="JAHYIQ010000010">
    <property type="protein sequence ID" value="KAK1128584.1"/>
    <property type="molecule type" value="Genomic_DNA"/>
</dbReference>
<comment type="caution">
    <text evidence="5">The sequence shown here is derived from an EMBL/GenBank/DDBJ whole genome shotgun (WGS) entry which is preliminary data.</text>
</comment>
<accession>A0AA40G0Q7</accession>
<dbReference type="InterPro" id="IPR050271">
    <property type="entry name" value="UDP-glycosyltransferase"/>
</dbReference>
<dbReference type="PANTHER" id="PTHR48043:SF159">
    <property type="entry name" value="EG:EG0003.4 PROTEIN-RELATED"/>
    <property type="match status" value="1"/>
</dbReference>
<keyword evidence="6" id="KW-1185">Reference proteome</keyword>
<name>A0AA40G0Q7_9HYME</name>
<dbReference type="Pfam" id="PF00201">
    <property type="entry name" value="UDPGT"/>
    <property type="match status" value="1"/>
</dbReference>
<keyword evidence="4" id="KW-1133">Transmembrane helix</keyword>
<comment type="similarity">
    <text evidence="1">Belongs to the UDP-glycosyltransferase family.</text>
</comment>
<reference evidence="5" key="1">
    <citation type="submission" date="2021-10" db="EMBL/GenBank/DDBJ databases">
        <title>Melipona bicolor Genome sequencing and assembly.</title>
        <authorList>
            <person name="Araujo N.S."/>
            <person name="Arias M.C."/>
        </authorList>
    </citation>
    <scope>NUCLEOTIDE SEQUENCE</scope>
    <source>
        <strain evidence="5">USP_2M_L1-L4_2017</strain>
        <tissue evidence="5">Whole body</tissue>
    </source>
</reference>
<dbReference type="AlphaFoldDB" id="A0AA40G0Q7"/>
<gene>
    <name evidence="5" type="ORF">K0M31_003042</name>
</gene>
<dbReference type="Gene3D" id="3.40.50.2000">
    <property type="entry name" value="Glycogen Phosphorylase B"/>
    <property type="match status" value="1"/>
</dbReference>
<dbReference type="InterPro" id="IPR002213">
    <property type="entry name" value="UDP_glucos_trans"/>
</dbReference>
<sequence length="215" mass="24768">MLNSRFGLNLVCCIKTNLSVERTFEEKKNRQSSVLVFDVRSSTAHSNIKLFVYQGGSQSTQEAIHHAVPVLGFPILSDQEFLLKKLKSLGVGNHLNLEDLTTDTLKSTILEIIRNKKYKRNMIELRRLVNDTPYNLLDNLVWWTEYVIRNRGVPHLRSTLADQPWYQHVDMDIVAFLAVVAFIVFLVGLWISIKLLAYTCKQGQEAFTSRKRKTD</sequence>
<proteinExistence type="inferred from homology"/>
<dbReference type="Proteomes" id="UP001177670">
    <property type="component" value="Unassembled WGS sequence"/>
</dbReference>
<protein>
    <submittedName>
        <fullName evidence="5">Uncharacterized protein</fullName>
    </submittedName>
</protein>
<keyword evidence="4" id="KW-0812">Transmembrane</keyword>
<keyword evidence="2" id="KW-0328">Glycosyltransferase</keyword>